<dbReference type="HAMAP" id="MF_00042">
    <property type="entry name" value="RNase_H"/>
    <property type="match status" value="1"/>
</dbReference>
<dbReference type="GO" id="GO:0000287">
    <property type="term" value="F:magnesium ion binding"/>
    <property type="evidence" value="ECO:0007669"/>
    <property type="project" value="UniProtKB-UniRule"/>
</dbReference>
<comment type="catalytic activity">
    <reaction evidence="1 10">
        <text>Endonucleolytic cleavage to 5'-phosphomonoester.</text>
        <dbReference type="EC" id="3.1.26.4"/>
    </reaction>
</comment>
<dbReference type="AlphaFoldDB" id="A0A128EB45"/>
<reference evidence="12 13" key="1">
    <citation type="submission" date="2016-02" db="EMBL/GenBank/DDBJ databases">
        <authorList>
            <consortium name="Pathogen Informatics"/>
        </authorList>
    </citation>
    <scope>NUCLEOTIDE SEQUENCE [LARGE SCALE GENOMIC DNA]</scope>
    <source>
        <strain evidence="12 13">RC20</strain>
    </source>
</reference>
<accession>A0A128EB45</accession>
<dbReference type="PANTHER" id="PTHR10642:SF26">
    <property type="entry name" value="RIBONUCLEASE H1"/>
    <property type="match status" value="1"/>
</dbReference>
<comment type="similarity">
    <text evidence="2 10">Belongs to the RNase H family.</text>
</comment>
<dbReference type="InterPro" id="IPR022892">
    <property type="entry name" value="RNaseHI"/>
</dbReference>
<dbReference type="EMBL" id="FIZP01000001">
    <property type="protein sequence ID" value="CZE46414.1"/>
    <property type="molecule type" value="Genomic_DNA"/>
</dbReference>
<evidence type="ECO:0000256" key="1">
    <source>
        <dbReference type="ARBA" id="ARBA00000077"/>
    </source>
</evidence>
<dbReference type="CDD" id="cd09278">
    <property type="entry name" value="RNase_HI_prokaryote_like"/>
    <property type="match status" value="1"/>
</dbReference>
<dbReference type="SUPFAM" id="SSF53098">
    <property type="entry name" value="Ribonuclease H-like"/>
    <property type="match status" value="1"/>
</dbReference>
<evidence type="ECO:0000256" key="10">
    <source>
        <dbReference type="HAMAP-Rule" id="MF_00042"/>
    </source>
</evidence>
<feature type="binding site" evidence="10">
    <location>
        <position position="47"/>
    </location>
    <ligand>
        <name>Mg(2+)</name>
        <dbReference type="ChEBI" id="CHEBI:18420"/>
        <label>1</label>
    </ligand>
</feature>
<comment type="subcellular location">
    <subcellularLocation>
        <location evidence="10">Cytoplasm</location>
    </subcellularLocation>
</comment>
<dbReference type="GO" id="GO:0005737">
    <property type="term" value="C:cytoplasm"/>
    <property type="evidence" value="ECO:0007669"/>
    <property type="project" value="UniProtKB-SubCell"/>
</dbReference>
<evidence type="ECO:0000313" key="13">
    <source>
        <dbReference type="Proteomes" id="UP000069632"/>
    </source>
</evidence>
<dbReference type="InterPro" id="IPR050092">
    <property type="entry name" value="RNase_H"/>
</dbReference>
<dbReference type="InterPro" id="IPR012337">
    <property type="entry name" value="RNaseH-like_sf"/>
</dbReference>
<keyword evidence="9 10" id="KW-0460">Magnesium</keyword>
<dbReference type="OrthoDB" id="7845843at2"/>
<evidence type="ECO:0000256" key="5">
    <source>
        <dbReference type="ARBA" id="ARBA00022722"/>
    </source>
</evidence>
<keyword evidence="13" id="KW-1185">Reference proteome</keyword>
<feature type="binding site" evidence="10">
    <location>
        <position position="9"/>
    </location>
    <ligand>
        <name>Mg(2+)</name>
        <dbReference type="ChEBI" id="CHEBI:18420"/>
        <label>1</label>
    </ligand>
</feature>
<evidence type="ECO:0000313" key="12">
    <source>
        <dbReference type="EMBL" id="CZE46414.1"/>
    </source>
</evidence>
<feature type="binding site" evidence="10">
    <location>
        <position position="128"/>
    </location>
    <ligand>
        <name>Mg(2+)</name>
        <dbReference type="ChEBI" id="CHEBI:18420"/>
        <label>2</label>
    </ligand>
</feature>
<dbReference type="InterPro" id="IPR002156">
    <property type="entry name" value="RNaseH_domain"/>
</dbReference>
<keyword evidence="8 10" id="KW-0378">Hydrolase</keyword>
<keyword evidence="7 10" id="KW-0255">Endonuclease</keyword>
<keyword evidence="5 10" id="KW-0540">Nuclease</keyword>
<comment type="subunit">
    <text evidence="3 10">Monomer.</text>
</comment>
<evidence type="ECO:0000256" key="2">
    <source>
        <dbReference type="ARBA" id="ARBA00005300"/>
    </source>
</evidence>
<organism evidence="12 13">
    <name type="scientific">Campylobacter geochelonis</name>
    <dbReference type="NCBI Taxonomy" id="1780362"/>
    <lineage>
        <taxon>Bacteria</taxon>
        <taxon>Pseudomonadati</taxon>
        <taxon>Campylobacterota</taxon>
        <taxon>Epsilonproteobacteria</taxon>
        <taxon>Campylobacterales</taxon>
        <taxon>Campylobacteraceae</taxon>
        <taxon>Campylobacter</taxon>
    </lineage>
</organism>
<feature type="domain" description="RNase H type-1" evidence="11">
    <location>
        <begin position="1"/>
        <end position="136"/>
    </location>
</feature>
<evidence type="ECO:0000256" key="4">
    <source>
        <dbReference type="ARBA" id="ARBA00012180"/>
    </source>
</evidence>
<dbReference type="GO" id="GO:0003676">
    <property type="term" value="F:nucleic acid binding"/>
    <property type="evidence" value="ECO:0007669"/>
    <property type="project" value="InterPro"/>
</dbReference>
<dbReference type="PROSITE" id="PS50879">
    <property type="entry name" value="RNASE_H_1"/>
    <property type="match status" value="1"/>
</dbReference>
<dbReference type="NCBIfam" id="NF001236">
    <property type="entry name" value="PRK00203.1"/>
    <property type="match status" value="1"/>
</dbReference>
<dbReference type="Gene3D" id="3.30.420.10">
    <property type="entry name" value="Ribonuclease H-like superfamily/Ribonuclease H"/>
    <property type="match status" value="1"/>
</dbReference>
<keyword evidence="10" id="KW-0963">Cytoplasm</keyword>
<keyword evidence="6 10" id="KW-0479">Metal-binding</keyword>
<protein>
    <recommendedName>
        <fullName evidence="4 10">Ribonuclease H</fullName>
        <shortName evidence="10">RNase H</shortName>
        <ecNumber evidence="4 10">3.1.26.4</ecNumber>
    </recommendedName>
</protein>
<evidence type="ECO:0000256" key="6">
    <source>
        <dbReference type="ARBA" id="ARBA00022723"/>
    </source>
</evidence>
<dbReference type="EC" id="3.1.26.4" evidence="4 10"/>
<comment type="cofactor">
    <cofactor evidence="10">
        <name>Mg(2+)</name>
        <dbReference type="ChEBI" id="CHEBI:18420"/>
    </cofactor>
    <text evidence="10">Binds 1 Mg(2+) ion per subunit. May bind a second metal ion at a regulatory site, or after substrate binding.</text>
</comment>
<proteinExistence type="inferred from homology"/>
<dbReference type="Pfam" id="PF00075">
    <property type="entry name" value="RNase_H"/>
    <property type="match status" value="1"/>
</dbReference>
<evidence type="ECO:0000256" key="8">
    <source>
        <dbReference type="ARBA" id="ARBA00022801"/>
    </source>
</evidence>
<comment type="function">
    <text evidence="10">Endonuclease that specifically degrades the RNA of RNA-DNA hybrids.</text>
</comment>
<gene>
    <name evidence="10 12" type="primary">rnhA</name>
    <name evidence="12" type="ORF">ERS672216_00356</name>
</gene>
<evidence type="ECO:0000256" key="3">
    <source>
        <dbReference type="ARBA" id="ARBA00011245"/>
    </source>
</evidence>
<dbReference type="InterPro" id="IPR036397">
    <property type="entry name" value="RNaseH_sf"/>
</dbReference>
<dbReference type="RefSeq" id="WP_075494321.1">
    <property type="nucleotide sequence ID" value="NZ_CP053844.1"/>
</dbReference>
<name>A0A128EB45_9BACT</name>
<sequence length="146" mass="16646">MKSICLFSDGSCLKNPGAGGWAYILKYKDFVKKQSGAKEHTTNNQMELRAVIEGLKALKEPCEVLLYTDSSYVANSINSWLFGWVKKNFKNVKNVELWQEYLEISKPHKVKASWIKAHAGHPENEECDTMARDEATKMEESLKCKI</sequence>
<evidence type="ECO:0000256" key="9">
    <source>
        <dbReference type="ARBA" id="ARBA00022842"/>
    </source>
</evidence>
<dbReference type="GO" id="GO:0043137">
    <property type="term" value="P:DNA replication, removal of RNA primer"/>
    <property type="evidence" value="ECO:0007669"/>
    <property type="project" value="TreeGrafter"/>
</dbReference>
<dbReference type="GO" id="GO:0004523">
    <property type="term" value="F:RNA-DNA hybrid ribonuclease activity"/>
    <property type="evidence" value="ECO:0007669"/>
    <property type="project" value="UniProtKB-UniRule"/>
</dbReference>
<evidence type="ECO:0000256" key="7">
    <source>
        <dbReference type="ARBA" id="ARBA00022759"/>
    </source>
</evidence>
<dbReference type="PANTHER" id="PTHR10642">
    <property type="entry name" value="RIBONUCLEASE H1"/>
    <property type="match status" value="1"/>
</dbReference>
<feature type="binding site" evidence="10">
    <location>
        <position position="69"/>
    </location>
    <ligand>
        <name>Mg(2+)</name>
        <dbReference type="ChEBI" id="CHEBI:18420"/>
        <label>1</label>
    </ligand>
</feature>
<feature type="binding site" evidence="10">
    <location>
        <position position="9"/>
    </location>
    <ligand>
        <name>Mg(2+)</name>
        <dbReference type="ChEBI" id="CHEBI:18420"/>
        <label>2</label>
    </ligand>
</feature>
<evidence type="ECO:0000259" key="11">
    <source>
        <dbReference type="PROSITE" id="PS50879"/>
    </source>
</evidence>
<dbReference type="Proteomes" id="UP000069632">
    <property type="component" value="Unassembled WGS sequence"/>
</dbReference>